<dbReference type="Proteomes" id="UP001165302">
    <property type="component" value="Unassembled WGS sequence"/>
</dbReference>
<dbReference type="Pfam" id="PF03781">
    <property type="entry name" value="FGE-sulfatase"/>
    <property type="match status" value="1"/>
</dbReference>
<dbReference type="CDD" id="cd13121">
    <property type="entry name" value="BF2867_like_C"/>
    <property type="match status" value="1"/>
</dbReference>
<dbReference type="CDD" id="cd13120">
    <property type="entry name" value="BF2867_like_N"/>
    <property type="match status" value="1"/>
</dbReference>
<keyword evidence="1" id="KW-0732">Signal</keyword>
<feature type="signal peptide" evidence="1">
    <location>
        <begin position="1"/>
        <end position="27"/>
    </location>
</feature>
<dbReference type="Pfam" id="PF13149">
    <property type="entry name" value="Mfa_like_1"/>
    <property type="match status" value="1"/>
</dbReference>
<sequence length="561" mass="62533">MKMNVLKRNGYMILSMYLAIILFNSCAKQDTANYGITDTPVHLKLNSNSLSPVSSTVPNYTFSYGVFMISSNDLNLANGIESNRQYNFDVQTSISTLVGNPIYYPQSTPVNLIAYAPYKAGLSNIYPLDISNQSDLKAIDLLYSNGIKNINKQESPVSISFDHQLSKIVFSLYNFDNTTAGLENVNIALKGFPSQAEFDLANGTISNPIISTNPIAIGLGREAIVIPNSTLTNRVFSFELDGFFYEYTLPNLDAFEKGKVYNYLITINNKKITVSLSNITPWVKNSSGIDDSGIISADPIEYAYIPAGIFQMGAPDTSTTSITDKPQHWVKISKSFYMSKYEITVAQYAEFLNAISVTSEGNGNIYHNFNGKSIYLFYSLDESTPYFENNKWRVKLGRENYPMQGVTWRGALAYAQWKGATLPTEAQWEYAYRATTKNKFFTGNFASEMMAYGHYYNNTGGFVQPVGQKLSNPWGLYDIAGNVLEWCLDGPSNNSISSYVSYSDEFNPLIDPVGIIDDTGNAYYRGGNYSAPVQTASAYYRNSVSRSYSAWQIGFRIVLNP</sequence>
<name>A0ABS7Z3L3_9SPHI</name>
<dbReference type="RefSeq" id="WP_225552151.1">
    <property type="nucleotide sequence ID" value="NZ_JADEYP010000009.1"/>
</dbReference>
<gene>
    <name evidence="3" type="ORF">IPZ78_06295</name>
</gene>
<dbReference type="PANTHER" id="PTHR23150">
    <property type="entry name" value="SULFATASE MODIFYING FACTOR 1, 2"/>
    <property type="match status" value="1"/>
</dbReference>
<dbReference type="Gene3D" id="3.90.1580.10">
    <property type="entry name" value="paralog of FGE (formylglycine-generating enzyme)"/>
    <property type="match status" value="1"/>
</dbReference>
<keyword evidence="4" id="KW-1185">Reference proteome</keyword>
<protein>
    <submittedName>
        <fullName evidence="3">SUMF1/EgtB/PvdO family nonheme iron enzyme</fullName>
    </submittedName>
</protein>
<dbReference type="Gene3D" id="2.60.40.2620">
    <property type="entry name" value="Fimbrillin-like"/>
    <property type="match status" value="1"/>
</dbReference>
<dbReference type="InterPro" id="IPR016187">
    <property type="entry name" value="CTDL_fold"/>
</dbReference>
<dbReference type="InterPro" id="IPR005532">
    <property type="entry name" value="SUMF_dom"/>
</dbReference>
<dbReference type="InterPro" id="IPR042095">
    <property type="entry name" value="SUMF_sf"/>
</dbReference>
<dbReference type="InterPro" id="IPR025049">
    <property type="entry name" value="Mfa-like_1"/>
</dbReference>
<dbReference type="EMBL" id="JADEYP010000009">
    <property type="protein sequence ID" value="MCA5004763.1"/>
    <property type="molecule type" value="Genomic_DNA"/>
</dbReference>
<dbReference type="InterPro" id="IPR051043">
    <property type="entry name" value="Sulfatase_Mod_Factor_Kinase"/>
</dbReference>
<evidence type="ECO:0000313" key="4">
    <source>
        <dbReference type="Proteomes" id="UP001165302"/>
    </source>
</evidence>
<evidence type="ECO:0000259" key="2">
    <source>
        <dbReference type="Pfam" id="PF03781"/>
    </source>
</evidence>
<reference evidence="3" key="1">
    <citation type="submission" date="2020-10" db="EMBL/GenBank/DDBJ databases">
        <authorList>
            <person name="Lu T."/>
            <person name="Wang Q."/>
            <person name="Han X."/>
        </authorList>
    </citation>
    <scope>NUCLEOTIDE SEQUENCE</scope>
    <source>
        <strain evidence="3">WQ 366</strain>
    </source>
</reference>
<evidence type="ECO:0000313" key="3">
    <source>
        <dbReference type="EMBL" id="MCA5004763.1"/>
    </source>
</evidence>
<feature type="domain" description="Sulfatase-modifying factor enzyme-like" evidence="2">
    <location>
        <begin position="304"/>
        <end position="558"/>
    </location>
</feature>
<dbReference type="PANTHER" id="PTHR23150:SF19">
    <property type="entry name" value="FORMYLGLYCINE-GENERATING ENZYME"/>
    <property type="match status" value="1"/>
</dbReference>
<organism evidence="3 4">
    <name type="scientific">Sphingobacterium bovistauri</name>
    <dbReference type="NCBI Taxonomy" id="2781959"/>
    <lineage>
        <taxon>Bacteria</taxon>
        <taxon>Pseudomonadati</taxon>
        <taxon>Bacteroidota</taxon>
        <taxon>Sphingobacteriia</taxon>
        <taxon>Sphingobacteriales</taxon>
        <taxon>Sphingobacteriaceae</taxon>
        <taxon>Sphingobacterium</taxon>
    </lineage>
</organism>
<evidence type="ECO:0000256" key="1">
    <source>
        <dbReference type="SAM" id="SignalP"/>
    </source>
</evidence>
<comment type="caution">
    <text evidence="3">The sequence shown here is derived from an EMBL/GenBank/DDBJ whole genome shotgun (WGS) entry which is preliminary data.</text>
</comment>
<feature type="chain" id="PRO_5045247159" evidence="1">
    <location>
        <begin position="28"/>
        <end position="561"/>
    </location>
</feature>
<dbReference type="Gene3D" id="2.60.40.2630">
    <property type="match status" value="1"/>
</dbReference>
<proteinExistence type="predicted"/>
<accession>A0ABS7Z3L3</accession>
<dbReference type="InterPro" id="IPR042278">
    <property type="entry name" value="Mfa-like_1_N"/>
</dbReference>
<dbReference type="SUPFAM" id="SSF56436">
    <property type="entry name" value="C-type lectin-like"/>
    <property type="match status" value="1"/>
</dbReference>